<organism evidence="1 2">
    <name type="scientific">Acinetobacter silvestris</name>
    <dbReference type="NCBI Taxonomy" id="1977882"/>
    <lineage>
        <taxon>Bacteria</taxon>
        <taxon>Pseudomonadati</taxon>
        <taxon>Pseudomonadota</taxon>
        <taxon>Gammaproteobacteria</taxon>
        <taxon>Moraxellales</taxon>
        <taxon>Moraxellaceae</taxon>
        <taxon>Acinetobacter</taxon>
    </lineage>
</organism>
<evidence type="ECO:0008006" key="3">
    <source>
        <dbReference type="Google" id="ProtNLM"/>
    </source>
</evidence>
<comment type="caution">
    <text evidence="1">The sequence shown here is derived from an EMBL/GenBank/DDBJ whole genome shotgun (WGS) entry which is preliminary data.</text>
</comment>
<protein>
    <recommendedName>
        <fullName evidence="3">Tail fiber assembly protein</fullName>
    </recommendedName>
</protein>
<accession>A0A1Y3CFN5</accession>
<dbReference type="OrthoDB" id="8596093at2"/>
<evidence type="ECO:0000313" key="2">
    <source>
        <dbReference type="Proteomes" id="UP000242765"/>
    </source>
</evidence>
<dbReference type="AlphaFoldDB" id="A0A1Y3CFN5"/>
<dbReference type="Proteomes" id="UP000242765">
    <property type="component" value="Unassembled WGS sequence"/>
</dbReference>
<gene>
    <name evidence="1" type="ORF">B9T28_06905</name>
</gene>
<reference evidence="1 2" key="1">
    <citation type="submission" date="2017-04" db="EMBL/GenBank/DDBJ databases">
        <title>High diversity of culturable Acinetobacter species in natural soil and water ecosystems.</title>
        <authorList>
            <person name="Nemec A."/>
            <person name="Radolfova-Krizova L."/>
        </authorList>
    </citation>
    <scope>NUCLEOTIDE SEQUENCE [LARGE SCALE GENOMIC DNA]</scope>
    <source>
        <strain evidence="1 2">ANC 4999</strain>
    </source>
</reference>
<dbReference type="EMBL" id="NEGB01000003">
    <property type="protein sequence ID" value="OTG65921.1"/>
    <property type="molecule type" value="Genomic_DNA"/>
</dbReference>
<name>A0A1Y3CFN5_9GAMM</name>
<sequence>MKVSEKDQIIMVYSFDAVDQRYVGSFEYRWVIDTGLPSQATNIQPPKITAGKTAVFNVETDKWTLVEDNRGKTVYSTTNQSESKIDYIGAIKDDFTELKPTSIFDTWNGTAWEDQRTEEEKEVEYFKQFQPLTRRQFKLVLLQNDLLTHIENSINVIEDEKMRMRIQIEYAESANFERDNESVKYMAETIGMSSEQIDMLWEQALTL</sequence>
<dbReference type="STRING" id="1977882.B9T28_06905"/>
<keyword evidence="2" id="KW-1185">Reference proteome</keyword>
<evidence type="ECO:0000313" key="1">
    <source>
        <dbReference type="EMBL" id="OTG65921.1"/>
    </source>
</evidence>
<proteinExistence type="predicted"/>
<dbReference type="RefSeq" id="WP_086203264.1">
    <property type="nucleotide sequence ID" value="NZ_NEGB01000003.1"/>
</dbReference>